<dbReference type="PROSITE" id="PS50110">
    <property type="entry name" value="RESPONSE_REGULATORY"/>
    <property type="match status" value="1"/>
</dbReference>
<dbReference type="InterPro" id="IPR011006">
    <property type="entry name" value="CheY-like_superfamily"/>
</dbReference>
<evidence type="ECO:0000313" key="4">
    <source>
        <dbReference type="EMBL" id="MBD8082893.1"/>
    </source>
</evidence>
<dbReference type="InterPro" id="IPR001789">
    <property type="entry name" value="Sig_transdc_resp-reg_receiver"/>
</dbReference>
<proteinExistence type="predicted"/>
<evidence type="ECO:0000313" key="5">
    <source>
        <dbReference type="Proteomes" id="UP000637299"/>
    </source>
</evidence>
<feature type="domain" description="Response regulatory" evidence="2">
    <location>
        <begin position="6"/>
        <end position="116"/>
    </location>
</feature>
<dbReference type="Gene3D" id="2.40.50.1020">
    <property type="entry name" value="LytTr DNA-binding domain"/>
    <property type="match status" value="1"/>
</dbReference>
<feature type="domain" description="HTH LytTR-type" evidence="3">
    <location>
        <begin position="137"/>
        <end position="206"/>
    </location>
</feature>
<evidence type="ECO:0000256" key="1">
    <source>
        <dbReference type="PROSITE-ProRule" id="PRU00169"/>
    </source>
</evidence>
<reference evidence="4 5" key="1">
    <citation type="submission" date="2020-09" db="EMBL/GenBank/DDBJ databases">
        <title>Genome seq and assembly of Chryseobacterium sp.</title>
        <authorList>
            <person name="Chhetri G."/>
        </authorList>
    </citation>
    <scope>NUCLEOTIDE SEQUENCE [LARGE SCALE GENOMIC DNA]</scope>
    <source>
        <strain evidence="4 5">GCR10</strain>
    </source>
</reference>
<dbReference type="EMBL" id="JACYFS010000003">
    <property type="protein sequence ID" value="MBD8082893.1"/>
    <property type="molecule type" value="Genomic_DNA"/>
</dbReference>
<name>A0ABR8ZCA9_9FLAO</name>
<keyword evidence="5" id="KW-1185">Reference proteome</keyword>
<dbReference type="PROSITE" id="PS50930">
    <property type="entry name" value="HTH_LYTTR"/>
    <property type="match status" value="1"/>
</dbReference>
<keyword evidence="1" id="KW-0597">Phosphoprotein</keyword>
<organism evidence="4 5">
    <name type="scientific">Chryseobacterium caseinilyticum</name>
    <dbReference type="NCBI Taxonomy" id="2771428"/>
    <lineage>
        <taxon>Bacteria</taxon>
        <taxon>Pseudomonadati</taxon>
        <taxon>Bacteroidota</taxon>
        <taxon>Flavobacteriia</taxon>
        <taxon>Flavobacteriales</taxon>
        <taxon>Weeksellaceae</taxon>
        <taxon>Chryseobacterium group</taxon>
        <taxon>Chryseobacterium</taxon>
    </lineage>
</organism>
<protein>
    <submittedName>
        <fullName evidence="4">Response regulator transcription factor</fullName>
    </submittedName>
</protein>
<feature type="modified residue" description="4-aspartylphosphate" evidence="1">
    <location>
        <position position="56"/>
    </location>
</feature>
<dbReference type="SMART" id="SM00448">
    <property type="entry name" value="REC"/>
    <property type="match status" value="1"/>
</dbReference>
<dbReference type="InterPro" id="IPR007492">
    <property type="entry name" value="LytTR_DNA-bd_dom"/>
</dbReference>
<dbReference type="InterPro" id="IPR046947">
    <property type="entry name" value="LytR-like"/>
</dbReference>
<gene>
    <name evidence="4" type="ORF">IC610_10750</name>
</gene>
<dbReference type="PANTHER" id="PTHR37299">
    <property type="entry name" value="TRANSCRIPTIONAL REGULATOR-RELATED"/>
    <property type="match status" value="1"/>
</dbReference>
<comment type="caution">
    <text evidence="4">The sequence shown here is derived from an EMBL/GenBank/DDBJ whole genome shotgun (WGS) entry which is preliminary data.</text>
</comment>
<dbReference type="Proteomes" id="UP000637299">
    <property type="component" value="Unassembled WGS sequence"/>
</dbReference>
<dbReference type="Pfam" id="PF04397">
    <property type="entry name" value="LytTR"/>
    <property type="match status" value="1"/>
</dbReference>
<evidence type="ECO:0000259" key="3">
    <source>
        <dbReference type="PROSITE" id="PS50930"/>
    </source>
</evidence>
<accession>A0ABR8ZCA9</accession>
<dbReference type="Gene3D" id="3.40.50.2300">
    <property type="match status" value="1"/>
</dbReference>
<dbReference type="Pfam" id="PF00072">
    <property type="entry name" value="Response_reg"/>
    <property type="match status" value="1"/>
</dbReference>
<evidence type="ECO:0000259" key="2">
    <source>
        <dbReference type="PROSITE" id="PS50110"/>
    </source>
</evidence>
<sequence length="235" mass="27324">MKREIKCIIVEDDELDRLVLQQHLKKYPHIVVLGIFASAETAVSSLNPDVDLLILDIDLPEMNGIELRKNFKNVPACIFISSHPEYAIDTFELDTLDFISKPLKAARFEYAMQKLADFFEMKEKSESFDALIGENIVKIKDRNEVFQIKISDILYFEALKDYTRIITTDKKHCILDSIGNLLQKEHFSHFIRIHRSFAIPKHHIRKKSAHEIEIVQQIKLPIGRAFKANLDFFNP</sequence>
<dbReference type="PANTHER" id="PTHR37299:SF1">
    <property type="entry name" value="STAGE 0 SPORULATION PROTEIN A HOMOLOG"/>
    <property type="match status" value="1"/>
</dbReference>
<dbReference type="SMART" id="SM00850">
    <property type="entry name" value="LytTR"/>
    <property type="match status" value="1"/>
</dbReference>
<dbReference type="SUPFAM" id="SSF52172">
    <property type="entry name" value="CheY-like"/>
    <property type="match status" value="1"/>
</dbReference>
<dbReference type="RefSeq" id="WP_191736868.1">
    <property type="nucleotide sequence ID" value="NZ_JACYFS010000003.1"/>
</dbReference>